<comment type="caution">
    <text evidence="3">The sequence shown here is derived from an EMBL/GenBank/DDBJ whole genome shotgun (WGS) entry which is preliminary data.</text>
</comment>
<dbReference type="PANTHER" id="PTHR36220">
    <property type="entry name" value="UNNAMED PRODUCT"/>
    <property type="match status" value="1"/>
</dbReference>
<organism evidence="3 4">
    <name type="scientific">Steroidobacter flavus</name>
    <dbReference type="NCBI Taxonomy" id="1842136"/>
    <lineage>
        <taxon>Bacteria</taxon>
        <taxon>Pseudomonadati</taxon>
        <taxon>Pseudomonadota</taxon>
        <taxon>Gammaproteobacteria</taxon>
        <taxon>Steroidobacterales</taxon>
        <taxon>Steroidobacteraceae</taxon>
        <taxon>Steroidobacter</taxon>
    </lineage>
</organism>
<proteinExistence type="predicted"/>
<reference evidence="4" key="1">
    <citation type="journal article" date="2019" name="Int. J. Syst. Evol. Microbiol.">
        <title>The Global Catalogue of Microorganisms (GCM) 10K type strain sequencing project: providing services to taxonomists for standard genome sequencing and annotation.</title>
        <authorList>
            <consortium name="The Broad Institute Genomics Platform"/>
            <consortium name="The Broad Institute Genome Sequencing Center for Infectious Disease"/>
            <person name="Wu L."/>
            <person name="Ma J."/>
        </authorList>
    </citation>
    <scope>NUCLEOTIDE SEQUENCE [LARGE SCALE GENOMIC DNA]</scope>
    <source>
        <strain evidence="4">CGMCC 1.10759</strain>
    </source>
</reference>
<dbReference type="Gene3D" id="2.130.10.130">
    <property type="entry name" value="Integrin alpha, N-terminal"/>
    <property type="match status" value="1"/>
</dbReference>
<keyword evidence="4" id="KW-1185">Reference proteome</keyword>
<feature type="chain" id="PRO_5047224832" evidence="2">
    <location>
        <begin position="24"/>
        <end position="722"/>
    </location>
</feature>
<dbReference type="InterPro" id="IPR028994">
    <property type="entry name" value="Integrin_alpha_N"/>
</dbReference>
<dbReference type="Pfam" id="PF14312">
    <property type="entry name" value="FG-GAP_2"/>
    <property type="match status" value="2"/>
</dbReference>
<dbReference type="Proteomes" id="UP001595904">
    <property type="component" value="Unassembled WGS sequence"/>
</dbReference>
<evidence type="ECO:0000313" key="4">
    <source>
        <dbReference type="Proteomes" id="UP001595904"/>
    </source>
</evidence>
<dbReference type="RefSeq" id="WP_380594494.1">
    <property type="nucleotide sequence ID" value="NZ_JBHSDU010000001.1"/>
</dbReference>
<evidence type="ECO:0000256" key="1">
    <source>
        <dbReference type="ARBA" id="ARBA00022729"/>
    </source>
</evidence>
<dbReference type="Gene3D" id="2.60.120.560">
    <property type="entry name" value="Exo-inulinase, domain 1"/>
    <property type="match status" value="2"/>
</dbReference>
<gene>
    <name evidence="3" type="ORF">ACFPN2_02115</name>
</gene>
<dbReference type="PANTHER" id="PTHR36220:SF1">
    <property type="entry name" value="GAMMA TUBULIN COMPLEX COMPONENT C-TERMINAL DOMAIN-CONTAINING PROTEIN"/>
    <property type="match status" value="1"/>
</dbReference>
<keyword evidence="1 2" id="KW-0732">Signal</keyword>
<dbReference type="EMBL" id="JBHSDU010000001">
    <property type="protein sequence ID" value="MFC4307864.1"/>
    <property type="molecule type" value="Genomic_DNA"/>
</dbReference>
<feature type="signal peptide" evidence="2">
    <location>
        <begin position="1"/>
        <end position="23"/>
    </location>
</feature>
<protein>
    <submittedName>
        <fullName evidence="3">FG-GAP repeat protein</fullName>
    </submittedName>
</protein>
<evidence type="ECO:0000256" key="2">
    <source>
        <dbReference type="SAM" id="SignalP"/>
    </source>
</evidence>
<accession>A0ABV8SJQ5</accession>
<evidence type="ECO:0000313" key="3">
    <source>
        <dbReference type="EMBL" id="MFC4307864.1"/>
    </source>
</evidence>
<sequence>MRAVHLARVLAVSLLTSSGVALAAEPLILEDAKLVPTDGSPQGRFGNSVAIDGDVAVVGATDGASMPEQSRPGAAYVFERQSNGTWRQTAKLLPATEDGTSNFGTSVAVEGDVIVVGCYFSPLTAVFERQGGVWTRVATLGDTGGVDVGIRNGTIITSFVEGADLYQRGANGWAKVQRLQNGVPQADADYVGPGVAIADNYAIHGSYGVDETTPGSPSGTAYIYTLGANHTWTGAPPTAITRPNGGPGADGFSSWVDIDGSTAIIAAVPFPFIFQRNAQGVWNPIQTIEGAASISGNTLLAGAPLGFVRAYRRTSSGTWTHQASLASSTNDFVNAFQIKGSRAIGGSYDRPGAFVFTLPATLRPNPPLVQEDLEDGTANGWVAQPNSTFFVASADGTRAYRQTNTASGATSIYQSADWDRQSIQADITPRAYATGTGDRWFGLMVRYTDPNNYYYITVRNSNTVLLRRIQNGVVQTLATAPLQVVLNRPYPLRLESHGQKLRVLSAGREILSVFDSALTHGRPGVTMYRTQADYDNLILNPDPSRILKDENFNSETIRMDWDYANYAYQWVKLPNTTVFTQPSVGGGAYMVAGPTEGYANQSIRARMRATQFSGADRWFGLIGRYVDASNYYYITVRSSNNISLRKLANGVATTLDTAAMPVALNTWYNLRLDIVGNKLRAYVDERLVLEATDASSPHAAGRYGVGSYKTAAEADDFLAVQP</sequence>
<name>A0ABV8SJQ5_9GAMM</name>
<dbReference type="InterPro" id="IPR013517">
    <property type="entry name" value="FG-GAP"/>
</dbReference>